<dbReference type="Pfam" id="PF12891">
    <property type="entry name" value="Glyco_hydro_44"/>
    <property type="match status" value="1"/>
</dbReference>
<feature type="signal peptide" evidence="2">
    <location>
        <begin position="1"/>
        <end position="26"/>
    </location>
</feature>
<feature type="compositionally biased region" description="Polar residues" evidence="1">
    <location>
        <begin position="213"/>
        <end position="234"/>
    </location>
</feature>
<evidence type="ECO:0000259" key="3">
    <source>
        <dbReference type="Pfam" id="PF12891"/>
    </source>
</evidence>
<dbReference type="GO" id="GO:0016787">
    <property type="term" value="F:hydrolase activity"/>
    <property type="evidence" value="ECO:0007669"/>
    <property type="project" value="UniProtKB-KW"/>
</dbReference>
<dbReference type="KEGG" id="tsph:KIH39_18960"/>
<proteinExistence type="predicted"/>
<dbReference type="EMBL" id="CP074694">
    <property type="protein sequence ID" value="QVL30917.1"/>
    <property type="molecule type" value="Genomic_DNA"/>
</dbReference>
<dbReference type="Gene3D" id="3.20.20.80">
    <property type="entry name" value="Glycosidases"/>
    <property type="match status" value="1"/>
</dbReference>
<feature type="chain" id="PRO_5034037356" evidence="2">
    <location>
        <begin position="27"/>
        <end position="761"/>
    </location>
</feature>
<evidence type="ECO:0000256" key="2">
    <source>
        <dbReference type="SAM" id="SignalP"/>
    </source>
</evidence>
<dbReference type="AlphaFoldDB" id="A0A8E6B3Z9"/>
<keyword evidence="2" id="KW-0732">Signal</keyword>
<name>A0A8E6B3Z9_9BACT</name>
<dbReference type="Gene3D" id="2.60.120.430">
    <property type="entry name" value="Galactose-binding lectin"/>
    <property type="match status" value="1"/>
</dbReference>
<dbReference type="Proteomes" id="UP000676194">
    <property type="component" value="Chromosome"/>
</dbReference>
<dbReference type="SUPFAM" id="SSF51445">
    <property type="entry name" value="(Trans)glycosidases"/>
    <property type="match status" value="1"/>
</dbReference>
<evidence type="ECO:0000313" key="5">
    <source>
        <dbReference type="Proteomes" id="UP000676194"/>
    </source>
</evidence>
<dbReference type="Gene3D" id="2.60.40.1180">
    <property type="entry name" value="Golgi alpha-mannosidase II"/>
    <property type="match status" value="1"/>
</dbReference>
<dbReference type="InterPro" id="IPR024745">
    <property type="entry name" value="GH44_cat"/>
</dbReference>
<feature type="domain" description="Glycoside hydrolase family 44 catalytic" evidence="3">
    <location>
        <begin position="300"/>
        <end position="540"/>
    </location>
</feature>
<sequence length="761" mass="85651">MQIIKNLLALAGVSLLLIFGSSYYHARTQAESNDDKLVVWSSSKPQGKTWHELGTKGGVVIVPRSDSPTECGLLVRMTSPQFRSFGLNWKNWYPTDACDDCSRFQSLSFKVRLLINQNPTADLGVRLVDNNQGKDTKSGAVIPIVSGGYIKELTSEWQQVRIPLERFATNRTLKLNRLWEIVFSNDDKAEQLFQIDEIAFTKEPQESKPAKAQPNNTGTRPEVASNISRTNPSESMAAMPVNTYPARAKWGSDRTGWPIRDTIYGVADMPKEKRQAYGLPLSRFGGNTTSRYNWRINADSGADDWFYKNRGNPAAPEDNAYWKHLEENYSLGASSYVCVPMLGWVAKDNSSYGFPVSKYGEQKSHEPNSPDVGNGLRKDGSPITGNDPKETSVAFSPEDVASGVKICVDRANQLSQQGLKQPVRYWVLDNEPMLWHKTHRDVHPNPASYDELWTKTVQYAEAIRQVDPQARIAGFCSWGWVDLFYSAQDQGYDSYHSKPDHRAHGELPLAEWFLKKCAEYKRAHGRNLIDVLDVHWYPQAEINGKSPFTGKGSELNELRLRTTRDLWDSSYTQESWVRNSGDRRPVALIPRMKQLIEKYCPGMDLCLGEYNFGGAENITGGLAQTEIFGIFAQQKLDLAFFWQQPEGTQWAAWELFRNYDGQGGKFGDRYLPMECDHPKCAVFAARRQSDNAVTVILLNKSLAGSCRLKLELPGLEGQGKLWRFDSASYGKVYEVPGITRVNNGQTEVVLPPGSASMFVVR</sequence>
<accession>A0A8E6B3Z9</accession>
<dbReference type="InterPro" id="IPR008979">
    <property type="entry name" value="Galactose-bd-like_sf"/>
</dbReference>
<keyword evidence="5" id="KW-1185">Reference proteome</keyword>
<organism evidence="4 5">
    <name type="scientific">Telmatocola sphagniphila</name>
    <dbReference type="NCBI Taxonomy" id="1123043"/>
    <lineage>
        <taxon>Bacteria</taxon>
        <taxon>Pseudomonadati</taxon>
        <taxon>Planctomycetota</taxon>
        <taxon>Planctomycetia</taxon>
        <taxon>Gemmatales</taxon>
        <taxon>Gemmataceae</taxon>
    </lineage>
</organism>
<dbReference type="RefSeq" id="WP_213494799.1">
    <property type="nucleotide sequence ID" value="NZ_CP074694.1"/>
</dbReference>
<feature type="region of interest" description="Disordered" evidence="1">
    <location>
        <begin position="203"/>
        <end position="237"/>
    </location>
</feature>
<reference evidence="4" key="1">
    <citation type="submission" date="2021-05" db="EMBL/GenBank/DDBJ databases">
        <title>Complete genome sequence of the cellulolytic planctomycete Telmatocola sphagniphila SP2T and characterization of the first cellulase from planctomycetes.</title>
        <authorList>
            <person name="Rakitin A.L."/>
            <person name="Beletsky A.V."/>
            <person name="Naumoff D.G."/>
            <person name="Kulichevskaya I.S."/>
            <person name="Mardanov A.V."/>
            <person name="Ravin N.V."/>
            <person name="Dedysh S.N."/>
        </authorList>
    </citation>
    <scope>NUCLEOTIDE SEQUENCE</scope>
    <source>
        <strain evidence="4">SP2T</strain>
    </source>
</reference>
<feature type="region of interest" description="Disordered" evidence="1">
    <location>
        <begin position="358"/>
        <end position="394"/>
    </location>
</feature>
<dbReference type="InterPro" id="IPR017853">
    <property type="entry name" value="GH"/>
</dbReference>
<evidence type="ECO:0000256" key="1">
    <source>
        <dbReference type="SAM" id="MobiDB-lite"/>
    </source>
</evidence>
<dbReference type="InterPro" id="IPR013780">
    <property type="entry name" value="Glyco_hydro_b"/>
</dbReference>
<keyword evidence="4" id="KW-0378">Hydrolase</keyword>
<gene>
    <name evidence="4" type="ORF">KIH39_18960</name>
</gene>
<dbReference type="SUPFAM" id="SSF49785">
    <property type="entry name" value="Galactose-binding domain-like"/>
    <property type="match status" value="1"/>
</dbReference>
<protein>
    <submittedName>
        <fullName evidence="4">Glycoside hydrolase family 44 protein</fullName>
    </submittedName>
</protein>
<evidence type="ECO:0000313" key="4">
    <source>
        <dbReference type="EMBL" id="QVL30917.1"/>
    </source>
</evidence>